<accession>A0A345HKZ1</accession>
<dbReference type="FunFam" id="3.30.2040.10:FF:000001">
    <property type="entry name" value="D-glutamate cyclase, mitochondrial"/>
    <property type="match status" value="1"/>
</dbReference>
<proteinExistence type="inferred from homology"/>
<dbReference type="InterPro" id="IPR038021">
    <property type="entry name" value="Putative_hydro-lyase"/>
</dbReference>
<dbReference type="AlphaFoldDB" id="A0A345HKZ1"/>
<organism evidence="4 5">
    <name type="scientific">Streptomyces paludis</name>
    <dbReference type="NCBI Taxonomy" id="2282738"/>
    <lineage>
        <taxon>Bacteria</taxon>
        <taxon>Bacillati</taxon>
        <taxon>Actinomycetota</taxon>
        <taxon>Actinomycetes</taxon>
        <taxon>Kitasatosporales</taxon>
        <taxon>Streptomycetaceae</taxon>
        <taxon>Streptomyces</taxon>
    </lineage>
</organism>
<dbReference type="Pfam" id="PF07286">
    <property type="entry name" value="D-Glu_cyclase"/>
    <property type="match status" value="1"/>
</dbReference>
<comment type="similarity">
    <text evidence="1 3">Belongs to the D-glutamate cyclase family.</text>
</comment>
<dbReference type="KEGG" id="spad:DVK44_06295"/>
<dbReference type="SUPFAM" id="SSF160920">
    <property type="entry name" value="PSTPO5379-like"/>
    <property type="match status" value="1"/>
</dbReference>
<sequence>MTATAPATPAELRRLIAAGRWTGPTAGLLDGYQQANLVIVPKDLAYDFLLYCTRNPRACPVLAVTEPGDPVIRLGGTVADLRTELPRYRVWRHGEQVAEPTDITEYWREDAVGFLLGCSHTFEGPLRAAGVPVRYAEESAAPPVYVTRLPTRPAGRLAGPLVVSMRAIPARLVPRAVEITSRYPAGHGAPVHIGDPAVLGITDLARPDFGPPPVVEPGDVPVFWACGVTPQLALPAVRAAYTITHYPGHMFVFDHTVDAGPDEELPLAARGGP</sequence>
<evidence type="ECO:0000313" key="4">
    <source>
        <dbReference type="EMBL" id="AXG77365.1"/>
    </source>
</evidence>
<dbReference type="EC" id="4.2.1.-" evidence="3"/>
<dbReference type="Proteomes" id="UP000253868">
    <property type="component" value="Chromosome"/>
</dbReference>
<evidence type="ECO:0000256" key="1">
    <source>
        <dbReference type="ARBA" id="ARBA00007896"/>
    </source>
</evidence>
<dbReference type="PIRSF" id="PIRSF029755">
    <property type="entry name" value="UCP029755"/>
    <property type="match status" value="1"/>
</dbReference>
<dbReference type="EMBL" id="CP031194">
    <property type="protein sequence ID" value="AXG77365.1"/>
    <property type="molecule type" value="Genomic_DNA"/>
</dbReference>
<evidence type="ECO:0000256" key="2">
    <source>
        <dbReference type="ARBA" id="ARBA00023239"/>
    </source>
</evidence>
<dbReference type="PANTHER" id="PTHR32022:SF10">
    <property type="entry name" value="D-GLUTAMATE CYCLASE, MITOCHONDRIAL"/>
    <property type="match status" value="1"/>
</dbReference>
<dbReference type="InterPro" id="IPR009906">
    <property type="entry name" value="D-Glu_cyclase"/>
</dbReference>
<dbReference type="Gene3D" id="3.40.1640.10">
    <property type="entry name" value="PSTPO5379-like"/>
    <property type="match status" value="1"/>
</dbReference>
<reference evidence="5" key="1">
    <citation type="submission" date="2018-07" db="EMBL/GenBank/DDBJ databases">
        <authorList>
            <person name="Zhao J."/>
        </authorList>
    </citation>
    <scope>NUCLEOTIDE SEQUENCE [LARGE SCALE GENOMIC DNA]</scope>
    <source>
        <strain evidence="5">GSSD-12</strain>
    </source>
</reference>
<keyword evidence="2 3" id="KW-0456">Lyase</keyword>
<dbReference type="HAMAP" id="MF_01830">
    <property type="entry name" value="Hydro_lyase"/>
    <property type="match status" value="1"/>
</dbReference>
<keyword evidence="5" id="KW-1185">Reference proteome</keyword>
<evidence type="ECO:0000313" key="5">
    <source>
        <dbReference type="Proteomes" id="UP000253868"/>
    </source>
</evidence>
<dbReference type="InterPro" id="IPR016938">
    <property type="entry name" value="UPF0317"/>
</dbReference>
<dbReference type="OrthoDB" id="149585at2"/>
<gene>
    <name evidence="4" type="ORF">DVK44_06295</name>
</gene>
<dbReference type="GO" id="GO:0016829">
    <property type="term" value="F:lyase activity"/>
    <property type="evidence" value="ECO:0007669"/>
    <property type="project" value="UniProtKB-KW"/>
</dbReference>
<name>A0A345HKZ1_9ACTN</name>
<protein>
    <recommendedName>
        <fullName evidence="3">Putative hydro-lyase DVK44_06295</fullName>
        <ecNumber evidence="3">4.2.1.-</ecNumber>
    </recommendedName>
</protein>
<evidence type="ECO:0000256" key="3">
    <source>
        <dbReference type="HAMAP-Rule" id="MF_01830"/>
    </source>
</evidence>
<dbReference type="PANTHER" id="PTHR32022">
    <property type="entry name" value="D-GLUTAMATE CYCLASE, MITOCHONDRIAL"/>
    <property type="match status" value="1"/>
</dbReference>
<dbReference type="RefSeq" id="WP_114658733.1">
    <property type="nucleotide sequence ID" value="NZ_CP031194.1"/>
</dbReference>
<dbReference type="NCBIfam" id="NF003969">
    <property type="entry name" value="PRK05463.1"/>
    <property type="match status" value="1"/>
</dbReference>
<dbReference type="Gene3D" id="3.30.2040.10">
    <property type="entry name" value="PSTPO5379-like domain"/>
    <property type="match status" value="1"/>
</dbReference>